<dbReference type="InterPro" id="IPR022761">
    <property type="entry name" value="Fumarate_lyase_N"/>
</dbReference>
<dbReference type="Proteomes" id="UP000186456">
    <property type="component" value="Unassembled WGS sequence"/>
</dbReference>
<feature type="domain" description="Fumarate lyase N-terminal" evidence="3">
    <location>
        <begin position="33"/>
        <end position="308"/>
    </location>
</feature>
<reference evidence="4 5" key="1">
    <citation type="submission" date="2016-10" db="EMBL/GenBank/DDBJ databases">
        <authorList>
            <person name="de Groot N.N."/>
        </authorList>
    </citation>
    <scope>NUCLEOTIDE SEQUENCE [LARGE SCALE GENOMIC DNA]</scope>
    <source>
        <strain evidence="4 5">StLB037</strain>
    </source>
</reference>
<evidence type="ECO:0000256" key="2">
    <source>
        <dbReference type="ARBA" id="ARBA00034772"/>
    </source>
</evidence>
<protein>
    <submittedName>
        <fullName evidence="4">3-carboxy-cis,cis-muconate cycloisomerase</fullName>
    </submittedName>
</protein>
<dbReference type="Gene3D" id="1.20.200.10">
    <property type="entry name" value="Fumarase/aspartase (Central domain)"/>
    <property type="match status" value="1"/>
</dbReference>
<comment type="similarity">
    <text evidence="2">Belongs to the class-II fumarase/aspartase family.</text>
</comment>
<dbReference type="Gene3D" id="1.10.275.10">
    <property type="entry name" value="Fumarase/aspartase (N-terminal domain)"/>
    <property type="match status" value="1"/>
</dbReference>
<dbReference type="PANTHER" id="PTHR43172:SF2">
    <property type="entry name" value="ADENYLOSUCCINATE LYASE C-TERMINAL DOMAIN-CONTAINING PROTEIN"/>
    <property type="match status" value="1"/>
</dbReference>
<evidence type="ECO:0000313" key="4">
    <source>
        <dbReference type="EMBL" id="SDO80008.1"/>
    </source>
</evidence>
<dbReference type="InterPro" id="IPR020557">
    <property type="entry name" value="Fumarate_lyase_CS"/>
</dbReference>
<dbReference type="GO" id="GO:0016853">
    <property type="term" value="F:isomerase activity"/>
    <property type="evidence" value="ECO:0007669"/>
    <property type="project" value="UniProtKB-KW"/>
</dbReference>
<evidence type="ECO:0000313" key="5">
    <source>
        <dbReference type="Proteomes" id="UP000186456"/>
    </source>
</evidence>
<dbReference type="InterPro" id="IPR008948">
    <property type="entry name" value="L-Aspartase-like"/>
</dbReference>
<dbReference type="EMBL" id="FNJN01000002">
    <property type="protein sequence ID" value="SDO80008.1"/>
    <property type="molecule type" value="Genomic_DNA"/>
</dbReference>
<dbReference type="GO" id="GO:0016829">
    <property type="term" value="F:lyase activity"/>
    <property type="evidence" value="ECO:0007669"/>
    <property type="project" value="UniProtKB-KW"/>
</dbReference>
<name>A0A1H0MHR4_MICTS</name>
<dbReference type="PRINTS" id="PR00149">
    <property type="entry name" value="FUMRATELYASE"/>
</dbReference>
<gene>
    <name evidence="4" type="ORF">SAMN04487788_0973</name>
</gene>
<dbReference type="InterPro" id="IPR024083">
    <property type="entry name" value="Fumarase/histidase_N"/>
</dbReference>
<dbReference type="AlphaFoldDB" id="A0A1H0MHR4"/>
<keyword evidence="1" id="KW-0456">Lyase</keyword>
<dbReference type="RefSeq" id="WP_074694610.1">
    <property type="nucleotide sequence ID" value="NZ_FNJN01000002.1"/>
</dbReference>
<evidence type="ECO:0000256" key="1">
    <source>
        <dbReference type="ARBA" id="ARBA00023239"/>
    </source>
</evidence>
<accession>A0A1H0MHR4</accession>
<keyword evidence="4" id="KW-0413">Isomerase</keyword>
<dbReference type="PROSITE" id="PS00163">
    <property type="entry name" value="FUMARATE_LYASES"/>
    <property type="match status" value="1"/>
</dbReference>
<sequence>MPSEPLPRIDLGLLSPVSVGHDALLSDEFVLATMIRVECALVAAYVAVGVAPREARADIDHVFGIDEKGGASARVLDVDALVRDAVAGGNPVIPLVGALKAQVPAEHRGWIHRGATSQDVLDTALMVVAQRAVEQTRRSVANAAVWARQLATAHADEVAAARTLTQHAVPTTIGARAATWARGLERAVVRLDALVFPAQLAGAGGTLASFVEITGSTDAADALPAAFARVLELDAPDAPWHVTRWPVTEIGDALVQAIDALGKMAADVATLSRTEIGEVAEGVGGGSSAMPQKQNPAEAVLIRSAALRAPQLGATLHLASALAVDERPDGAWHAEWPTLRELLRLAVGAAAHGSSLLAHLRVDAGAAAANAALTGGRLVSERLRGVLVPLIGAERFAALLDGDDDLAPRLRALPEAADLDVDALLDPAAYVGLAPRLARGTRHAGGGTAHDEGADA</sequence>
<evidence type="ECO:0000259" key="3">
    <source>
        <dbReference type="Pfam" id="PF00206"/>
    </source>
</evidence>
<dbReference type="InterPro" id="IPR000362">
    <property type="entry name" value="Fumarate_lyase_fam"/>
</dbReference>
<proteinExistence type="inferred from homology"/>
<dbReference type="SUPFAM" id="SSF48557">
    <property type="entry name" value="L-aspartase-like"/>
    <property type="match status" value="1"/>
</dbReference>
<dbReference type="Pfam" id="PF00206">
    <property type="entry name" value="Lyase_1"/>
    <property type="match status" value="1"/>
</dbReference>
<organism evidence="4 5">
    <name type="scientific">Microbacterium testaceum (strain StLB037)</name>
    <dbReference type="NCBI Taxonomy" id="979556"/>
    <lineage>
        <taxon>Bacteria</taxon>
        <taxon>Bacillati</taxon>
        <taxon>Actinomycetota</taxon>
        <taxon>Actinomycetes</taxon>
        <taxon>Micrococcales</taxon>
        <taxon>Microbacteriaceae</taxon>
        <taxon>Microbacterium</taxon>
    </lineage>
</organism>
<dbReference type="PANTHER" id="PTHR43172">
    <property type="entry name" value="ADENYLOSUCCINATE LYASE"/>
    <property type="match status" value="1"/>
</dbReference>